<dbReference type="EMBL" id="ML992667">
    <property type="protein sequence ID" value="KAF2214831.1"/>
    <property type="molecule type" value="Genomic_DNA"/>
</dbReference>
<evidence type="ECO:0000256" key="2">
    <source>
        <dbReference type="ARBA" id="ARBA00022840"/>
    </source>
</evidence>
<proteinExistence type="inferred from homology"/>
<keyword evidence="1" id="KW-0547">Nucleotide-binding</keyword>
<evidence type="ECO:0000313" key="4">
    <source>
        <dbReference type="EMBL" id="KAF2214831.1"/>
    </source>
</evidence>
<keyword evidence="2" id="KW-0067">ATP-binding</keyword>
<dbReference type="InterPro" id="IPR027417">
    <property type="entry name" value="P-loop_NTPase"/>
</dbReference>
<dbReference type="AlphaFoldDB" id="A0A6A6FN53"/>
<accession>A0A6A6FN53</accession>
<dbReference type="GO" id="GO:0005524">
    <property type="term" value="F:ATP binding"/>
    <property type="evidence" value="ECO:0007669"/>
    <property type="project" value="UniProtKB-KW"/>
</dbReference>
<dbReference type="Proteomes" id="UP000799539">
    <property type="component" value="Unassembled WGS sequence"/>
</dbReference>
<dbReference type="SUPFAM" id="SSF52540">
    <property type="entry name" value="P-loop containing nucleoside triphosphate hydrolases"/>
    <property type="match status" value="1"/>
</dbReference>
<gene>
    <name evidence="4" type="ORF">CERZMDRAFT_110404</name>
</gene>
<dbReference type="OrthoDB" id="9972657at2759"/>
<keyword evidence="5" id="KW-1185">Reference proteome</keyword>
<evidence type="ECO:0000256" key="3">
    <source>
        <dbReference type="ARBA" id="ARBA00025768"/>
    </source>
</evidence>
<name>A0A6A6FN53_9PEZI</name>
<dbReference type="Pfam" id="PF08433">
    <property type="entry name" value="KTI12"/>
    <property type="match status" value="1"/>
</dbReference>
<evidence type="ECO:0008006" key="6">
    <source>
        <dbReference type="Google" id="ProtNLM"/>
    </source>
</evidence>
<dbReference type="Gene3D" id="3.40.50.300">
    <property type="entry name" value="P-loop containing nucleotide triphosphate hydrolases"/>
    <property type="match status" value="1"/>
</dbReference>
<dbReference type="InterPro" id="IPR013641">
    <property type="entry name" value="KTI12/PSTK"/>
</dbReference>
<organism evidence="4 5">
    <name type="scientific">Cercospora zeae-maydis SCOH1-5</name>
    <dbReference type="NCBI Taxonomy" id="717836"/>
    <lineage>
        <taxon>Eukaryota</taxon>
        <taxon>Fungi</taxon>
        <taxon>Dikarya</taxon>
        <taxon>Ascomycota</taxon>
        <taxon>Pezizomycotina</taxon>
        <taxon>Dothideomycetes</taxon>
        <taxon>Dothideomycetidae</taxon>
        <taxon>Mycosphaerellales</taxon>
        <taxon>Mycosphaerellaceae</taxon>
        <taxon>Cercospora</taxon>
    </lineage>
</organism>
<sequence>MLQKDGKDGSKSVEVRAYFAGKYFSGACSCRGLVCRYSTLILLSGYPSSGKTHRSQQLIEVFHRKISQSSEPRVKRLKIHHVNDDSLGLTREVYASARTEKDARATLSSAIKRILTRDNIVVADAMNYIKGFRYQLYCEAKAVQTTNCVVHVGTPAHKCRELNDLALKDSTGGYAPEVFENLVFRYEEPNGMSRWDAPLFTIPFEDAELPYDAIWEALIGSDGKAKVVRPNAATVLKPAAEQGYLYELDKTTSDVISLITNWQQDHAGEDGGELQVPDTELIISLPMNSPSLPQLQRLRRQFIGLNRQHSLSKARIRDLFVDYLNDAFQS</sequence>
<reference evidence="4" key="1">
    <citation type="journal article" date="2020" name="Stud. Mycol.">
        <title>101 Dothideomycetes genomes: a test case for predicting lifestyles and emergence of pathogens.</title>
        <authorList>
            <person name="Haridas S."/>
            <person name="Albert R."/>
            <person name="Binder M."/>
            <person name="Bloem J."/>
            <person name="Labutti K."/>
            <person name="Salamov A."/>
            <person name="Andreopoulos B."/>
            <person name="Baker S."/>
            <person name="Barry K."/>
            <person name="Bills G."/>
            <person name="Bluhm B."/>
            <person name="Cannon C."/>
            <person name="Castanera R."/>
            <person name="Culley D."/>
            <person name="Daum C."/>
            <person name="Ezra D."/>
            <person name="Gonzalez J."/>
            <person name="Henrissat B."/>
            <person name="Kuo A."/>
            <person name="Liang C."/>
            <person name="Lipzen A."/>
            <person name="Lutzoni F."/>
            <person name="Magnuson J."/>
            <person name="Mondo S."/>
            <person name="Nolan M."/>
            <person name="Ohm R."/>
            <person name="Pangilinan J."/>
            <person name="Park H.-J."/>
            <person name="Ramirez L."/>
            <person name="Alfaro M."/>
            <person name="Sun H."/>
            <person name="Tritt A."/>
            <person name="Yoshinaga Y."/>
            <person name="Zwiers L.-H."/>
            <person name="Turgeon B."/>
            <person name="Goodwin S."/>
            <person name="Spatafora J."/>
            <person name="Crous P."/>
            <person name="Grigoriev I."/>
        </authorList>
    </citation>
    <scope>NUCLEOTIDE SEQUENCE</scope>
    <source>
        <strain evidence="4">SCOH1-5</strain>
    </source>
</reference>
<dbReference type="PANTHER" id="PTHR12435">
    <property type="match status" value="1"/>
</dbReference>
<protein>
    <recommendedName>
        <fullName evidence="6">Chromatin associated protein KTI12</fullName>
    </recommendedName>
</protein>
<evidence type="ECO:0000256" key="1">
    <source>
        <dbReference type="ARBA" id="ARBA00022741"/>
    </source>
</evidence>
<evidence type="ECO:0000313" key="5">
    <source>
        <dbReference type="Proteomes" id="UP000799539"/>
    </source>
</evidence>
<comment type="similarity">
    <text evidence="3">Belongs to the KTI12 family.</text>
</comment>